<dbReference type="UniPathway" id="UPA00079"/>
<comment type="catalytic activity">
    <reaction evidence="1">
        <text>futalosine + H2O = dehypoxanthine futalosine + hypoxanthine</text>
        <dbReference type="Rhea" id="RHEA:25904"/>
        <dbReference type="ChEBI" id="CHEBI:15377"/>
        <dbReference type="ChEBI" id="CHEBI:17368"/>
        <dbReference type="ChEBI" id="CHEBI:58863"/>
        <dbReference type="ChEBI" id="CHEBI:58864"/>
        <dbReference type="EC" id="3.2.2.26"/>
    </reaction>
</comment>
<dbReference type="EC" id="3.2.2.26" evidence="1 2"/>
<keyword evidence="1 4" id="KW-0378">Hydrolase</keyword>
<organism evidence="4 5">
    <name type="scientific">Salipaludibacillus neizhouensis</name>
    <dbReference type="NCBI Taxonomy" id="885475"/>
    <lineage>
        <taxon>Bacteria</taxon>
        <taxon>Bacillati</taxon>
        <taxon>Bacillota</taxon>
        <taxon>Bacilli</taxon>
        <taxon>Bacillales</taxon>
        <taxon>Bacillaceae</taxon>
    </lineage>
</organism>
<comment type="function">
    <text evidence="1">Catalyzes the hydrolysis of futalosine (FL) to dehypoxanthine futalosine (DHFL) and hypoxanthine, a step in the biosynthesis of menaquinone (MK, vitamin K2).</text>
</comment>
<evidence type="ECO:0000256" key="2">
    <source>
        <dbReference type="NCBIfam" id="TIGR03664"/>
    </source>
</evidence>
<dbReference type="SUPFAM" id="SSF53167">
    <property type="entry name" value="Purine and uridine phosphorylases"/>
    <property type="match status" value="1"/>
</dbReference>
<dbReference type="PANTHER" id="PTHR46832:SF2">
    <property type="entry name" value="FUTALOSINE HYDROLASE"/>
    <property type="match status" value="1"/>
</dbReference>
<keyword evidence="1" id="KW-0474">Menaquinone biosynthesis</keyword>
<accession>A0A3A9K9Z0</accession>
<dbReference type="Proteomes" id="UP000281498">
    <property type="component" value="Unassembled WGS sequence"/>
</dbReference>
<protein>
    <recommendedName>
        <fullName evidence="1 2">Futalosine hydrolase</fullName>
        <shortName evidence="1">FL hydrolase</shortName>
        <ecNumber evidence="1 2">3.2.2.26</ecNumber>
    </recommendedName>
    <alternativeName>
        <fullName evidence="1">Futalosine nucleosidase</fullName>
    </alternativeName>
    <alternativeName>
        <fullName evidence="1">Menaquinone biosynthetic enzyme MqnB</fullName>
    </alternativeName>
</protein>
<proteinExistence type="inferred from homology"/>
<comment type="pathway">
    <text evidence="1">Quinol/quinone metabolism; menaquinone biosynthesis.</text>
</comment>
<dbReference type="OrthoDB" id="9788270at2"/>
<evidence type="ECO:0000256" key="1">
    <source>
        <dbReference type="HAMAP-Rule" id="MF_00991"/>
    </source>
</evidence>
<dbReference type="HAMAP" id="MF_00991">
    <property type="entry name" value="MqnB"/>
    <property type="match status" value="1"/>
</dbReference>
<dbReference type="AlphaFoldDB" id="A0A3A9K9Z0"/>
<dbReference type="NCBIfam" id="TIGR03664">
    <property type="entry name" value="fut_nucase"/>
    <property type="match status" value="1"/>
</dbReference>
<dbReference type="PANTHER" id="PTHR46832">
    <property type="entry name" value="5'-METHYLTHIOADENOSINE/S-ADENOSYLHOMOCYSTEINE NUCLEOSIDASE"/>
    <property type="match status" value="1"/>
</dbReference>
<gene>
    <name evidence="1" type="primary">mqnB</name>
    <name evidence="4" type="ORF">CR203_15815</name>
</gene>
<dbReference type="GO" id="GO:0008930">
    <property type="term" value="F:methylthioadenosine nucleosidase activity"/>
    <property type="evidence" value="ECO:0007669"/>
    <property type="project" value="TreeGrafter"/>
</dbReference>
<dbReference type="GO" id="GO:0009116">
    <property type="term" value="P:nucleoside metabolic process"/>
    <property type="evidence" value="ECO:0007669"/>
    <property type="project" value="InterPro"/>
</dbReference>
<comment type="similarity">
    <text evidence="1">Belongs to the PNP/UDP phosphorylase family. Futalosine hydrolase subfamily.</text>
</comment>
<dbReference type="CDD" id="cd17766">
    <property type="entry name" value="futalosine_nucleosidase_MqnB"/>
    <property type="match status" value="1"/>
</dbReference>
<sequence length="225" mass="23766">MLKNTGNNKINSKILIMTSVEAEQNAIREGLGLNNERFTLALAGVGPMSAAANTATMLANSDFSLVINMGIAGGFPESASIGDVVIALKMVAADLGAESENGFKPIEELGFGKSVYTVTPDLVDKVNAAIQIDSLISVHTKTILTLSTVTGTTKSLEELQQRFPEAGAEAMEGFGVATAAELKGVPCMEIRSISNLIGPRDREAWRIKDALESLKVVSSILKEVL</sequence>
<name>A0A3A9K9Z0_9BACI</name>
<evidence type="ECO:0000259" key="3">
    <source>
        <dbReference type="Pfam" id="PF01048"/>
    </source>
</evidence>
<dbReference type="GO" id="GO:0008782">
    <property type="term" value="F:adenosylhomocysteine nucleosidase activity"/>
    <property type="evidence" value="ECO:0007669"/>
    <property type="project" value="TreeGrafter"/>
</dbReference>
<evidence type="ECO:0000313" key="5">
    <source>
        <dbReference type="Proteomes" id="UP000281498"/>
    </source>
</evidence>
<dbReference type="GO" id="GO:0005829">
    <property type="term" value="C:cytosol"/>
    <property type="evidence" value="ECO:0007669"/>
    <property type="project" value="TreeGrafter"/>
</dbReference>
<dbReference type="EMBL" id="PDOE01000007">
    <property type="protein sequence ID" value="RKL66453.1"/>
    <property type="molecule type" value="Genomic_DNA"/>
</dbReference>
<dbReference type="Gene3D" id="3.40.50.1580">
    <property type="entry name" value="Nucleoside phosphorylase domain"/>
    <property type="match status" value="1"/>
</dbReference>
<dbReference type="Pfam" id="PF01048">
    <property type="entry name" value="PNP_UDP_1"/>
    <property type="match status" value="1"/>
</dbReference>
<dbReference type="GO" id="GO:0009234">
    <property type="term" value="P:menaquinone biosynthetic process"/>
    <property type="evidence" value="ECO:0007669"/>
    <property type="project" value="UniProtKB-UniRule"/>
</dbReference>
<evidence type="ECO:0000313" key="4">
    <source>
        <dbReference type="EMBL" id="RKL66453.1"/>
    </source>
</evidence>
<comment type="caution">
    <text evidence="4">The sequence shown here is derived from an EMBL/GenBank/DDBJ whole genome shotgun (WGS) entry which is preliminary data.</text>
</comment>
<dbReference type="NCBIfam" id="NF006087">
    <property type="entry name" value="PRK08236.1"/>
    <property type="match status" value="1"/>
</dbReference>
<keyword evidence="5" id="KW-1185">Reference proteome</keyword>
<dbReference type="InterPro" id="IPR019963">
    <property type="entry name" value="FL_hydrolase_MqnB"/>
</dbReference>
<feature type="domain" description="Nucleoside phosphorylase" evidence="3">
    <location>
        <begin position="34"/>
        <end position="218"/>
    </location>
</feature>
<dbReference type="InterPro" id="IPR035994">
    <property type="entry name" value="Nucleoside_phosphorylase_sf"/>
</dbReference>
<reference evidence="4 5" key="1">
    <citation type="submission" date="2017-10" db="EMBL/GenBank/DDBJ databases">
        <title>Bacillus sp. nov., a halophilic bacterium isolated from a Keqin Lake.</title>
        <authorList>
            <person name="Wang H."/>
        </authorList>
    </citation>
    <scope>NUCLEOTIDE SEQUENCE [LARGE SCALE GENOMIC DNA]</scope>
    <source>
        <strain evidence="4 5">KCTC 13187</strain>
    </source>
</reference>
<dbReference type="InterPro" id="IPR000845">
    <property type="entry name" value="Nucleoside_phosphorylase_d"/>
</dbReference>
<dbReference type="GO" id="GO:0019284">
    <property type="term" value="P:L-methionine salvage from S-adenosylmethionine"/>
    <property type="evidence" value="ECO:0007669"/>
    <property type="project" value="TreeGrafter"/>
</dbReference>